<evidence type="ECO:0000313" key="1">
    <source>
        <dbReference type="EMBL" id="QZE12879.1"/>
    </source>
</evidence>
<reference evidence="1" key="1">
    <citation type="submission" date="2021-08" db="EMBL/GenBank/DDBJ databases">
        <title>Novel anaerobic bacterium isolated from sea squirt in East Sea, Republic of Korea.</title>
        <authorList>
            <person name="Nguyen T.H."/>
            <person name="Li Z."/>
            <person name="Lee Y.-J."/>
            <person name="Ko J."/>
            <person name="Kim S.-G."/>
        </authorList>
    </citation>
    <scope>NUCLEOTIDE SEQUENCE</scope>
    <source>
        <strain evidence="1">KCTC 25031</strain>
    </source>
</reference>
<keyword evidence="2" id="KW-1185">Reference proteome</keyword>
<protein>
    <submittedName>
        <fullName evidence="1">Glycosyltransferase</fullName>
        <ecNumber evidence="1">2.4.-.-</ecNumber>
    </submittedName>
</protein>
<keyword evidence="1" id="KW-0328">Glycosyltransferase</keyword>
<organism evidence="1 2">
    <name type="scientific">Halosquirtibacter laminarini</name>
    <dbReference type="NCBI Taxonomy" id="3374600"/>
    <lineage>
        <taxon>Bacteria</taxon>
        <taxon>Pseudomonadati</taxon>
        <taxon>Bacteroidota</taxon>
        <taxon>Bacteroidia</taxon>
        <taxon>Marinilabiliales</taxon>
        <taxon>Prolixibacteraceae</taxon>
        <taxon>Halosquirtibacter</taxon>
    </lineage>
</organism>
<name>A0AC61NQT2_9BACT</name>
<keyword evidence="1" id="KW-0808">Transferase</keyword>
<dbReference type="Proteomes" id="UP000826212">
    <property type="component" value="Chromosome"/>
</dbReference>
<proteinExistence type="predicted"/>
<dbReference type="EC" id="2.4.-.-" evidence="1"/>
<dbReference type="EMBL" id="CP081303">
    <property type="protein sequence ID" value="QZE12879.1"/>
    <property type="molecule type" value="Genomic_DNA"/>
</dbReference>
<accession>A0AC61NQT2</accession>
<gene>
    <name evidence="1" type="ORF">K4L44_09790</name>
</gene>
<evidence type="ECO:0000313" key="2">
    <source>
        <dbReference type="Proteomes" id="UP000826212"/>
    </source>
</evidence>
<sequence length="288" mass="33453">MSIKAIVSVGIPFFNCEEFLEDAILSVINQSFKNWELILLDDGSSDASLSIAKKFLYDSRVSVISDGINKGLPSRLNELVSLSKGKYFCRMDSDDIMMINRLSLQVSFLEQNTKVDVVGSSAFSIDRSNNIIGFKEGDTDLKNKNPFKDSIFIHPTVLGKLNWFIANPYNPKFTRMEDYELWIRTYSMSNFEIINEPLLFYREIGVPVFKKYCKTQLQKKDYIIENDKLTLYNKVIFSMQLFFKILIYFILTCLNLTDKLIIRRSRRISDEEKNRALVDLSHSVKRVF</sequence>